<feature type="region of interest" description="Disordered" evidence="4">
    <location>
        <begin position="21"/>
        <end position="50"/>
    </location>
</feature>
<dbReference type="InterPro" id="IPR011009">
    <property type="entry name" value="Kinase-like_dom_sf"/>
</dbReference>
<dbReference type="PANTHER" id="PTHR44329:SF298">
    <property type="entry name" value="MIXED LINEAGE KINASE DOMAIN-LIKE PROTEIN"/>
    <property type="match status" value="1"/>
</dbReference>
<dbReference type="InterPro" id="IPR051681">
    <property type="entry name" value="Ser/Thr_Kinases-Pseudokinases"/>
</dbReference>
<dbReference type="Pfam" id="PF00069">
    <property type="entry name" value="Pkinase"/>
    <property type="match status" value="1"/>
</dbReference>
<dbReference type="PROSITE" id="PS00108">
    <property type="entry name" value="PROTEIN_KINASE_ST"/>
    <property type="match status" value="1"/>
</dbReference>
<dbReference type="InterPro" id="IPR002110">
    <property type="entry name" value="Ankyrin_rpt"/>
</dbReference>
<dbReference type="GO" id="GO:0004672">
    <property type="term" value="F:protein kinase activity"/>
    <property type="evidence" value="ECO:0007669"/>
    <property type="project" value="InterPro"/>
</dbReference>
<dbReference type="Proteomes" id="UP000297245">
    <property type="component" value="Unassembled WGS sequence"/>
</dbReference>
<dbReference type="GO" id="GO:0097527">
    <property type="term" value="P:necroptotic signaling pathway"/>
    <property type="evidence" value="ECO:0007669"/>
    <property type="project" value="TreeGrafter"/>
</dbReference>
<keyword evidence="7" id="KW-1185">Reference proteome</keyword>
<dbReference type="PANTHER" id="PTHR44329">
    <property type="entry name" value="SERINE/THREONINE-PROTEIN KINASE TNNI3K-RELATED"/>
    <property type="match status" value="1"/>
</dbReference>
<dbReference type="InterPro" id="IPR036770">
    <property type="entry name" value="Ankyrin_rpt-contain_sf"/>
</dbReference>
<evidence type="ECO:0000256" key="2">
    <source>
        <dbReference type="ARBA" id="ARBA00022741"/>
    </source>
</evidence>
<dbReference type="InterPro" id="IPR000719">
    <property type="entry name" value="Prot_kinase_dom"/>
</dbReference>
<reference evidence="6 7" key="1">
    <citation type="journal article" date="2019" name="Nat. Ecol. Evol.">
        <title>Megaphylogeny resolves global patterns of mushroom evolution.</title>
        <authorList>
            <person name="Varga T."/>
            <person name="Krizsan K."/>
            <person name="Foldi C."/>
            <person name="Dima B."/>
            <person name="Sanchez-Garcia M."/>
            <person name="Sanchez-Ramirez S."/>
            <person name="Szollosi G.J."/>
            <person name="Szarkandi J.G."/>
            <person name="Papp V."/>
            <person name="Albert L."/>
            <person name="Andreopoulos W."/>
            <person name="Angelini C."/>
            <person name="Antonin V."/>
            <person name="Barry K.W."/>
            <person name="Bougher N.L."/>
            <person name="Buchanan P."/>
            <person name="Buyck B."/>
            <person name="Bense V."/>
            <person name="Catcheside P."/>
            <person name="Chovatia M."/>
            <person name="Cooper J."/>
            <person name="Damon W."/>
            <person name="Desjardin D."/>
            <person name="Finy P."/>
            <person name="Geml J."/>
            <person name="Haridas S."/>
            <person name="Hughes K."/>
            <person name="Justo A."/>
            <person name="Karasinski D."/>
            <person name="Kautmanova I."/>
            <person name="Kiss B."/>
            <person name="Kocsube S."/>
            <person name="Kotiranta H."/>
            <person name="LaButti K.M."/>
            <person name="Lechner B.E."/>
            <person name="Liimatainen K."/>
            <person name="Lipzen A."/>
            <person name="Lukacs Z."/>
            <person name="Mihaltcheva S."/>
            <person name="Morgado L.N."/>
            <person name="Niskanen T."/>
            <person name="Noordeloos M.E."/>
            <person name="Ohm R.A."/>
            <person name="Ortiz-Santana B."/>
            <person name="Ovrebo C."/>
            <person name="Racz N."/>
            <person name="Riley R."/>
            <person name="Savchenko A."/>
            <person name="Shiryaev A."/>
            <person name="Soop K."/>
            <person name="Spirin V."/>
            <person name="Szebenyi C."/>
            <person name="Tomsovsky M."/>
            <person name="Tulloss R.E."/>
            <person name="Uehling J."/>
            <person name="Grigoriev I.V."/>
            <person name="Vagvolgyi C."/>
            <person name="Papp T."/>
            <person name="Martin F.M."/>
            <person name="Miettinen O."/>
            <person name="Hibbett D.S."/>
            <person name="Nagy L.G."/>
        </authorList>
    </citation>
    <scope>NUCLEOTIDE SEQUENCE [LARGE SCALE GENOMIC DNA]</scope>
    <source>
        <strain evidence="6 7">CBS 962.96</strain>
    </source>
</reference>
<dbReference type="AlphaFoldDB" id="A0A4S8MMR4"/>
<keyword evidence="2" id="KW-0547">Nucleotide-binding</keyword>
<dbReference type="Gene3D" id="1.25.40.20">
    <property type="entry name" value="Ankyrin repeat-containing domain"/>
    <property type="match status" value="2"/>
</dbReference>
<organism evidence="6 7">
    <name type="scientific">Dendrothele bispora (strain CBS 962.96)</name>
    <dbReference type="NCBI Taxonomy" id="1314807"/>
    <lineage>
        <taxon>Eukaryota</taxon>
        <taxon>Fungi</taxon>
        <taxon>Dikarya</taxon>
        <taxon>Basidiomycota</taxon>
        <taxon>Agaricomycotina</taxon>
        <taxon>Agaricomycetes</taxon>
        <taxon>Agaricomycetidae</taxon>
        <taxon>Agaricales</taxon>
        <taxon>Agaricales incertae sedis</taxon>
        <taxon>Dendrothele</taxon>
    </lineage>
</organism>
<evidence type="ECO:0000256" key="3">
    <source>
        <dbReference type="ARBA" id="ARBA00022840"/>
    </source>
</evidence>
<dbReference type="OrthoDB" id="626167at2759"/>
<protein>
    <recommendedName>
        <fullName evidence="5">Protein kinase domain-containing protein</fullName>
    </recommendedName>
</protein>
<dbReference type="InterPro" id="IPR008271">
    <property type="entry name" value="Ser/Thr_kinase_AS"/>
</dbReference>
<dbReference type="EMBL" id="ML179059">
    <property type="protein sequence ID" value="THV04188.1"/>
    <property type="molecule type" value="Genomic_DNA"/>
</dbReference>
<dbReference type="Gene3D" id="1.10.510.10">
    <property type="entry name" value="Transferase(Phosphotransferase) domain 1"/>
    <property type="match status" value="1"/>
</dbReference>
<dbReference type="GO" id="GO:0005524">
    <property type="term" value="F:ATP binding"/>
    <property type="evidence" value="ECO:0007669"/>
    <property type="project" value="UniProtKB-KW"/>
</dbReference>
<comment type="similarity">
    <text evidence="1">Belongs to the protein kinase superfamily. TKL Ser/Thr protein kinase family.</text>
</comment>
<dbReference type="SUPFAM" id="SSF56112">
    <property type="entry name" value="Protein kinase-like (PK-like)"/>
    <property type="match status" value="1"/>
</dbReference>
<evidence type="ECO:0000313" key="7">
    <source>
        <dbReference type="Proteomes" id="UP000297245"/>
    </source>
</evidence>
<dbReference type="PROSITE" id="PS50011">
    <property type="entry name" value="PROTEIN_KINASE_DOM"/>
    <property type="match status" value="1"/>
</dbReference>
<evidence type="ECO:0000256" key="1">
    <source>
        <dbReference type="ARBA" id="ARBA00005843"/>
    </source>
</evidence>
<accession>A0A4S8MMR4</accession>
<evidence type="ECO:0000259" key="5">
    <source>
        <dbReference type="PROSITE" id="PS50011"/>
    </source>
</evidence>
<proteinExistence type="inferred from homology"/>
<name>A0A4S8MMR4_DENBC</name>
<keyword evidence="3" id="KW-0067">ATP-binding</keyword>
<evidence type="ECO:0000313" key="6">
    <source>
        <dbReference type="EMBL" id="THV04188.1"/>
    </source>
</evidence>
<feature type="domain" description="Protein kinase" evidence="5">
    <location>
        <begin position="84"/>
        <end position="381"/>
    </location>
</feature>
<gene>
    <name evidence="6" type="ORF">K435DRAFT_851188</name>
</gene>
<dbReference type="SMART" id="SM00220">
    <property type="entry name" value="S_TKc"/>
    <property type="match status" value="1"/>
</dbReference>
<dbReference type="SUPFAM" id="SSF48403">
    <property type="entry name" value="Ankyrin repeat"/>
    <property type="match status" value="1"/>
</dbReference>
<dbReference type="SMART" id="SM00248">
    <property type="entry name" value="ANK"/>
    <property type="match status" value="7"/>
</dbReference>
<evidence type="ECO:0000256" key="4">
    <source>
        <dbReference type="SAM" id="MobiDB-lite"/>
    </source>
</evidence>
<sequence>MSSWLKTTSFPQSERLENLDSLSDVRLPSDSAQKPPAITLDKGSTTSTSEPSKVQLTSFVLLISRLEQQLPNDGPFLFSLDTTFLNRSTLASGGFFSVERAEVDGWDTFWSEAKRPKPGWNKHVALKYVSKSDSNKLESNWKQLLLETRAFLHEPIRYHPNIVRFLAISWGPTQGSCSPFPAFILELSELGTLAQLQTNEAQLSFPVKKQLCWDVAKGVSILHACGIIHGDLKHNNVLVYPNSREPDSSKPYIAKLCDFGGSVMNLLHDEEARLHIGTPPYDAPDARVLLTEEGLKRTDVYSLGLLIWRTMLDGKNPFHSLASSSVNGRDFTDNEIADMKRSAGLTEKAKTSVHRHLQDLDDNEKEVLDYVFDNTIQYESVKRDLVNAIAALQVGNVADILELVAKVVEENKQEDERNANSVPFLFEPWKLKSLLDWNLQATIVHELEKTVYDTFHDVAVQQSNPTYISPTLASFYLFQSYMYGLGAAPFDPEMACYWLRQAAFFCEKKSEWECREGRLAQAWCWRVHRALNVHWDVPNETLREWMKMSNSKEKEDWKNDLDSAIRLANAICGGTGMPVFALKKIVGGRNWQRLLLSHTNTDDIDGLDKAIQEGFLLRDVKSLDEIYINHRGDGLLHMAAAIGAVGALDHLIQKYRPTIDLGNKHAQETPLLYACRARQFECAVHLLEHGASADGDEHAMNTPLHWLSSFPSEEQMMDIGARLVSAGASLKFVPRRTGLFFRMLPRHRMWSDFEELMAMRMSPLMRAIVMESVLAVKVLLTLGTDPLEGFESSRFSVRPVVLAAVLSLPNILQTLLWHVDQRNPLLRVFSDLEVIEMALDTEATVYDPLTLQRTEGCLSILGILLERDTMLVDKLIARLVSLEREDIVEMLLDMGPGYPVDGTQDSCPVIEAVKLNHETMFRLLVNRKANLFTFAKENRNDGLSLLQILAKHRVRSRPGTYIAEYLINASVPVNPPKDDSGRQNYAVISPPAFSFAVKHQDFELADLFFRFGADIEYAYRVNHEFRPNATIFADLVCHPTERNLESMKYLLDLRKPNQIPGVEDGPLPNFIASTCMKWSILHYAARDVVISDMESHRSRPGHYPV</sequence>